<dbReference type="InterPro" id="IPR016181">
    <property type="entry name" value="Acyl_CoA_acyltransferase"/>
</dbReference>
<dbReference type="PROSITE" id="PS51186">
    <property type="entry name" value="GNAT"/>
    <property type="match status" value="1"/>
</dbReference>
<comment type="caution">
    <text evidence="2">The sequence shown here is derived from an EMBL/GenBank/DDBJ whole genome shotgun (WGS) entry which is preliminary data.</text>
</comment>
<keyword evidence="2" id="KW-0808">Transferase</keyword>
<dbReference type="InterPro" id="IPR000182">
    <property type="entry name" value="GNAT_dom"/>
</dbReference>
<dbReference type="Gene3D" id="3.40.630.30">
    <property type="match status" value="1"/>
</dbReference>
<protein>
    <submittedName>
        <fullName evidence="2">Alanine acetyltransferase</fullName>
    </submittedName>
</protein>
<dbReference type="RefSeq" id="WP_099641529.1">
    <property type="nucleotide sequence ID" value="NZ_NKHF01000035.1"/>
</dbReference>
<proteinExistence type="predicted"/>
<dbReference type="Pfam" id="PF13302">
    <property type="entry name" value="Acetyltransf_3"/>
    <property type="match status" value="1"/>
</dbReference>
<gene>
    <name evidence="2" type="ORF">CEX98_07775</name>
</gene>
<evidence type="ECO:0000313" key="3">
    <source>
        <dbReference type="Proteomes" id="UP000228621"/>
    </source>
</evidence>
<sequence length="159" mass="18370">MEFATERLVIRPIRHRDSNQLLHLLNLPQVKAYNDYGDSLTDIDLKCMIQMDIERFYERVGGRFCLVCKQSNLIIGCIGFYREDGDIDGIYLGYELAPEHWGNGIMYEALNHLLKQKKQLPFSGTTVLARVSPENQRSLRLLVRLGFGYVSEGLYRLVL</sequence>
<feature type="domain" description="N-acetyltransferase" evidence="1">
    <location>
        <begin position="8"/>
        <end position="159"/>
    </location>
</feature>
<dbReference type="PANTHER" id="PTHR43792">
    <property type="entry name" value="GNAT FAMILY, PUTATIVE (AFU_ORTHOLOGUE AFUA_3G00765)-RELATED-RELATED"/>
    <property type="match status" value="1"/>
</dbReference>
<reference evidence="3" key="1">
    <citation type="journal article" date="2019" name="Genome Announc.">
        <title>Draft Genome Sequence of Pseudoalteromonas piscicida Strain 36Y ROTHPW, an Hypersaline Seawater Isolate from the South Coast of Sonora, Mexico.</title>
        <authorList>
            <person name="Sanchez-Diaz R."/>
            <person name="Molina-Garza Z.J."/>
            <person name="Cruz-Suarez L.E."/>
            <person name="Selvin J."/>
            <person name="Kiran G.S."/>
            <person name="Ibarra-Gamez J.C."/>
            <person name="Gomez-Gil B."/>
            <person name="Galaviz-Silva L."/>
        </authorList>
    </citation>
    <scope>NUCLEOTIDE SEQUENCE [LARGE SCALE GENOMIC DNA]</scope>
    <source>
        <strain evidence="3">36Y_RITHPW</strain>
    </source>
</reference>
<dbReference type="InterPro" id="IPR051531">
    <property type="entry name" value="N-acetyltransferase"/>
</dbReference>
<dbReference type="SUPFAM" id="SSF55729">
    <property type="entry name" value="Acyl-CoA N-acyltransferases (Nat)"/>
    <property type="match status" value="1"/>
</dbReference>
<dbReference type="AlphaFoldDB" id="A0A2A5JSU6"/>
<name>A0A2A5JSU6_PSEO7</name>
<organism evidence="2 3">
    <name type="scientific">Pseudoalteromonas piscicida</name>
    <dbReference type="NCBI Taxonomy" id="43662"/>
    <lineage>
        <taxon>Bacteria</taxon>
        <taxon>Pseudomonadati</taxon>
        <taxon>Pseudomonadota</taxon>
        <taxon>Gammaproteobacteria</taxon>
        <taxon>Alteromonadales</taxon>
        <taxon>Pseudoalteromonadaceae</taxon>
        <taxon>Pseudoalteromonas</taxon>
    </lineage>
</organism>
<dbReference type="CDD" id="cd04301">
    <property type="entry name" value="NAT_SF"/>
    <property type="match status" value="1"/>
</dbReference>
<accession>A0A2A5JSU6</accession>
<evidence type="ECO:0000313" key="2">
    <source>
        <dbReference type="EMBL" id="PCK32351.1"/>
    </source>
</evidence>
<dbReference type="GO" id="GO:0016747">
    <property type="term" value="F:acyltransferase activity, transferring groups other than amino-acyl groups"/>
    <property type="evidence" value="ECO:0007669"/>
    <property type="project" value="InterPro"/>
</dbReference>
<dbReference type="EMBL" id="NKHF01000035">
    <property type="protein sequence ID" value="PCK32351.1"/>
    <property type="molecule type" value="Genomic_DNA"/>
</dbReference>
<dbReference type="Proteomes" id="UP000228621">
    <property type="component" value="Unassembled WGS sequence"/>
</dbReference>
<keyword evidence="3" id="KW-1185">Reference proteome</keyword>
<dbReference type="PANTHER" id="PTHR43792:SF1">
    <property type="entry name" value="N-ACETYLTRANSFERASE DOMAIN-CONTAINING PROTEIN"/>
    <property type="match status" value="1"/>
</dbReference>
<dbReference type="OrthoDB" id="9801669at2"/>
<evidence type="ECO:0000259" key="1">
    <source>
        <dbReference type="PROSITE" id="PS51186"/>
    </source>
</evidence>